<name>A0A9X0C500_9EURO</name>
<dbReference type="Proteomes" id="UP001149954">
    <property type="component" value="Unassembled WGS sequence"/>
</dbReference>
<gene>
    <name evidence="1" type="ORF">N7463_004749</name>
</gene>
<dbReference type="AlphaFoldDB" id="A0A9X0C500"/>
<dbReference type="EMBL" id="JAPWDS010000003">
    <property type="protein sequence ID" value="KAJ5501875.1"/>
    <property type="molecule type" value="Genomic_DNA"/>
</dbReference>
<keyword evidence="2" id="KW-1185">Reference proteome</keyword>
<evidence type="ECO:0000313" key="2">
    <source>
        <dbReference type="Proteomes" id="UP001149954"/>
    </source>
</evidence>
<accession>A0A9X0C500</accession>
<dbReference type="OrthoDB" id="4725912at2759"/>
<proteinExistence type="predicted"/>
<protein>
    <submittedName>
        <fullName evidence="1">Uncharacterized protein</fullName>
    </submittedName>
</protein>
<reference evidence="1" key="1">
    <citation type="submission" date="2022-12" db="EMBL/GenBank/DDBJ databases">
        <authorList>
            <person name="Petersen C."/>
        </authorList>
    </citation>
    <scope>NUCLEOTIDE SEQUENCE</scope>
    <source>
        <strain evidence="1">IBT 29495</strain>
    </source>
</reference>
<evidence type="ECO:0000313" key="1">
    <source>
        <dbReference type="EMBL" id="KAJ5501875.1"/>
    </source>
</evidence>
<organism evidence="1 2">
    <name type="scientific">Penicillium fimorum</name>
    <dbReference type="NCBI Taxonomy" id="1882269"/>
    <lineage>
        <taxon>Eukaryota</taxon>
        <taxon>Fungi</taxon>
        <taxon>Dikarya</taxon>
        <taxon>Ascomycota</taxon>
        <taxon>Pezizomycotina</taxon>
        <taxon>Eurotiomycetes</taxon>
        <taxon>Eurotiomycetidae</taxon>
        <taxon>Eurotiales</taxon>
        <taxon>Aspergillaceae</taxon>
        <taxon>Penicillium</taxon>
    </lineage>
</organism>
<comment type="caution">
    <text evidence="1">The sequence shown here is derived from an EMBL/GenBank/DDBJ whole genome shotgun (WGS) entry which is preliminary data.</text>
</comment>
<sequence length="194" mass="21535">MNLMVLFSSFSSNKSLNQQSSVSFSLRPAPWDSSKTLVHPSGYPTAAPPMCSITCNDSAPNVVLFRGWGKSPWDIIGDARLPSLSSKIHLGFYGQPIYMRLNQLSRQLHARVTGHRSIKMETRYVNWEANWEEHGVAGCYWSKAGKSGGKVLEVLVFYDSRFFEFVLLSEWTARTINKLVTEATGEILGAGVGA</sequence>
<reference evidence="1" key="2">
    <citation type="journal article" date="2023" name="IMA Fungus">
        <title>Comparative genomic study of the Penicillium genus elucidates a diverse pangenome and 15 lateral gene transfer events.</title>
        <authorList>
            <person name="Petersen C."/>
            <person name="Sorensen T."/>
            <person name="Nielsen M.R."/>
            <person name="Sondergaard T.E."/>
            <person name="Sorensen J.L."/>
            <person name="Fitzpatrick D.A."/>
            <person name="Frisvad J.C."/>
            <person name="Nielsen K.L."/>
        </authorList>
    </citation>
    <scope>NUCLEOTIDE SEQUENCE</scope>
    <source>
        <strain evidence="1">IBT 29495</strain>
    </source>
</reference>